<proteinExistence type="predicted"/>
<evidence type="ECO:0000313" key="2">
    <source>
        <dbReference type="Proteomes" id="UP001157502"/>
    </source>
</evidence>
<comment type="caution">
    <text evidence="1">The sequence shown here is derived from an EMBL/GenBank/DDBJ whole genome shotgun (WGS) entry which is preliminary data.</text>
</comment>
<dbReference type="Proteomes" id="UP001157502">
    <property type="component" value="Chromosome 34"/>
</dbReference>
<reference evidence="1" key="1">
    <citation type="submission" date="2021-05" db="EMBL/GenBank/DDBJ databases">
        <authorList>
            <person name="Pan Q."/>
            <person name="Jouanno E."/>
            <person name="Zahm M."/>
            <person name="Klopp C."/>
            <person name="Cabau C."/>
            <person name="Louis A."/>
            <person name="Berthelot C."/>
            <person name="Parey E."/>
            <person name="Roest Crollius H."/>
            <person name="Montfort J."/>
            <person name="Robinson-Rechavi M."/>
            <person name="Bouchez O."/>
            <person name="Lampietro C."/>
            <person name="Lopez Roques C."/>
            <person name="Donnadieu C."/>
            <person name="Postlethwait J."/>
            <person name="Bobe J."/>
            <person name="Dillon D."/>
            <person name="Chandos A."/>
            <person name="von Hippel F."/>
            <person name="Guiguen Y."/>
        </authorList>
    </citation>
    <scope>NUCLEOTIDE SEQUENCE</scope>
    <source>
        <strain evidence="1">YG-Jan2019</strain>
    </source>
</reference>
<sequence length="276" mass="30813">MEAKQNANGMIGSVIGRSVIMFRPEGWGEGARSEEQLQSICREYGCISNGTLPGVKSSEFSLPLSHFAPKASSAPSPFYRCPVANPLCQFRHLDQLSEVSARPPGGHAQNVLTTLCRAALPEVNIAARLFPFMDSRHISHRSILGCGQRHLVEENHEYTYQEEVDDNLTCHICLQPLINPLDTPCGHTYCRECLTSFLLESDFCPVDRTSLMLQRCHKSSLLVHRLLDKLAVSCPFTEHCSETLPRGELEGHIKNRSRGFPSITSVWCESRDEVSM</sequence>
<name>A0ACC2F542_DALPE</name>
<accession>A0ACC2F542</accession>
<keyword evidence="2" id="KW-1185">Reference proteome</keyword>
<gene>
    <name evidence="1" type="ORF">DPEC_G00340480</name>
</gene>
<protein>
    <submittedName>
        <fullName evidence="1">Uncharacterized protein</fullName>
    </submittedName>
</protein>
<organism evidence="1 2">
    <name type="scientific">Dallia pectoralis</name>
    <name type="common">Alaska blackfish</name>
    <dbReference type="NCBI Taxonomy" id="75939"/>
    <lineage>
        <taxon>Eukaryota</taxon>
        <taxon>Metazoa</taxon>
        <taxon>Chordata</taxon>
        <taxon>Craniata</taxon>
        <taxon>Vertebrata</taxon>
        <taxon>Euteleostomi</taxon>
        <taxon>Actinopterygii</taxon>
        <taxon>Neopterygii</taxon>
        <taxon>Teleostei</taxon>
        <taxon>Protacanthopterygii</taxon>
        <taxon>Esociformes</taxon>
        <taxon>Umbridae</taxon>
        <taxon>Dallia</taxon>
    </lineage>
</organism>
<evidence type="ECO:0000313" key="1">
    <source>
        <dbReference type="EMBL" id="KAJ7986496.1"/>
    </source>
</evidence>
<dbReference type="EMBL" id="CM055761">
    <property type="protein sequence ID" value="KAJ7986496.1"/>
    <property type="molecule type" value="Genomic_DNA"/>
</dbReference>